<protein>
    <submittedName>
        <fullName evidence="1">Uncharacterized protein</fullName>
    </submittedName>
</protein>
<dbReference type="Gene3D" id="3.20.20.210">
    <property type="match status" value="1"/>
</dbReference>
<gene>
    <name evidence="1" type="ORF">S12H4_41085</name>
</gene>
<comment type="caution">
    <text evidence="1">The sequence shown here is derived from an EMBL/GenBank/DDBJ whole genome shotgun (WGS) entry which is preliminary data.</text>
</comment>
<sequence>MNISLYFTEQDRERIERNWVAWWAGELDKPIVVIKTMDTLFNSAPEEFSREFLLEKRVNEVIDYFQVRLEATHFYGDALPTWWPNLGPGIVTGFLGGKVEPRADQHTVWFEADEPVPVEDLHFVYDANNIWWQRVLNLTRAAVERWGDQVYVGHTDLGGVLDIVASFRTTTQLLYDLHDAPEEVNRMSGVIRSLWMCYYDELYTIIEKTQRGTTNWAAVWSPERTY</sequence>
<dbReference type="AlphaFoldDB" id="X1SZG0"/>
<accession>X1SZG0</accession>
<organism evidence="1">
    <name type="scientific">marine sediment metagenome</name>
    <dbReference type="NCBI Taxonomy" id="412755"/>
    <lineage>
        <taxon>unclassified sequences</taxon>
        <taxon>metagenomes</taxon>
        <taxon>ecological metagenomes</taxon>
    </lineage>
</organism>
<proteinExistence type="predicted"/>
<dbReference type="EMBL" id="BARW01024997">
    <property type="protein sequence ID" value="GAI98338.1"/>
    <property type="molecule type" value="Genomic_DNA"/>
</dbReference>
<dbReference type="InterPro" id="IPR038071">
    <property type="entry name" value="UROD/MetE-like_sf"/>
</dbReference>
<name>X1SZG0_9ZZZZ</name>
<reference evidence="1" key="1">
    <citation type="journal article" date="2014" name="Front. Microbiol.">
        <title>High frequency of phylogenetically diverse reductive dehalogenase-homologous genes in deep subseafloor sedimentary metagenomes.</title>
        <authorList>
            <person name="Kawai M."/>
            <person name="Futagami T."/>
            <person name="Toyoda A."/>
            <person name="Takaki Y."/>
            <person name="Nishi S."/>
            <person name="Hori S."/>
            <person name="Arai W."/>
            <person name="Tsubouchi T."/>
            <person name="Morono Y."/>
            <person name="Uchiyama I."/>
            <person name="Ito T."/>
            <person name="Fujiyama A."/>
            <person name="Inagaki F."/>
            <person name="Takami H."/>
        </authorList>
    </citation>
    <scope>NUCLEOTIDE SEQUENCE</scope>
    <source>
        <strain evidence="1">Expedition CK06-06</strain>
    </source>
</reference>
<evidence type="ECO:0000313" key="1">
    <source>
        <dbReference type="EMBL" id="GAI98338.1"/>
    </source>
</evidence>
<feature type="non-terminal residue" evidence="1">
    <location>
        <position position="226"/>
    </location>
</feature>